<dbReference type="eggNOG" id="COG0476">
    <property type="taxonomic scope" value="Bacteria"/>
</dbReference>
<reference evidence="14 15" key="2">
    <citation type="journal article" date="2011" name="Stand. Genomic Sci.">
        <title>Complete genome sequence of Paludibacter propionicigenes type strain (WB4).</title>
        <authorList>
            <person name="Gronow S."/>
            <person name="Munk C."/>
            <person name="Lapidus A."/>
            <person name="Nolan M."/>
            <person name="Lucas S."/>
            <person name="Hammon N."/>
            <person name="Deshpande S."/>
            <person name="Cheng J.F."/>
            <person name="Tapia R."/>
            <person name="Han C."/>
            <person name="Goodwin L."/>
            <person name="Pitluck S."/>
            <person name="Liolios K."/>
            <person name="Ivanova N."/>
            <person name="Mavromatis K."/>
            <person name="Mikhailova N."/>
            <person name="Pati A."/>
            <person name="Chen A."/>
            <person name="Palaniappan K."/>
            <person name="Land M."/>
            <person name="Hauser L."/>
            <person name="Chang Y.J."/>
            <person name="Jeffries C.D."/>
            <person name="Brambilla E."/>
            <person name="Rohde M."/>
            <person name="Goker M."/>
            <person name="Detter J.C."/>
            <person name="Woyke T."/>
            <person name="Bristow J."/>
            <person name="Eisen J.A."/>
            <person name="Markowitz V."/>
            <person name="Hugenholtz P."/>
            <person name="Kyrpides N.C."/>
            <person name="Klenk H.P."/>
        </authorList>
    </citation>
    <scope>NUCLEOTIDE SEQUENCE [LARGE SCALE GENOMIC DNA]</scope>
    <source>
        <strain evidence="15">DSM 17365 / JCM 13257 / WB4</strain>
    </source>
</reference>
<dbReference type="PANTHER" id="PTHR10953">
    <property type="entry name" value="UBIQUITIN-ACTIVATING ENZYME E1"/>
    <property type="match status" value="1"/>
</dbReference>
<evidence type="ECO:0000259" key="13">
    <source>
        <dbReference type="Pfam" id="PF00899"/>
    </source>
</evidence>
<dbReference type="SUPFAM" id="SSF69572">
    <property type="entry name" value="Activating enzymes of the ubiquitin-like proteins"/>
    <property type="match status" value="1"/>
</dbReference>
<dbReference type="GO" id="GO:0008641">
    <property type="term" value="F:ubiquitin-like modifier activating enzyme activity"/>
    <property type="evidence" value="ECO:0007669"/>
    <property type="project" value="InterPro"/>
</dbReference>
<evidence type="ECO:0000256" key="3">
    <source>
        <dbReference type="ARBA" id="ARBA00022741"/>
    </source>
</evidence>
<keyword evidence="15" id="KW-1185">Reference proteome</keyword>
<evidence type="ECO:0000256" key="7">
    <source>
        <dbReference type="ARBA" id="ARBA00063809"/>
    </source>
</evidence>
<dbReference type="NCBIfam" id="NF004281">
    <property type="entry name" value="PRK05690.1"/>
    <property type="match status" value="1"/>
</dbReference>
<sequence length="272" mass="29470">MDFTEEQIQRYSRHILLQDVGVEGQEKINNGKVLIVGAGGLGAPIALYLAAAGVGTIGIIDGDVVDLSNLQRQVIHFTPDVNKPKVISAKEKINLINPDVKVVTYQKLLTAENALEIINDYDFVVDGTDNFPVKFLINDACVIAKKPFSHGGILRFDGQTLTYVPGSACYRCLFHSPPPPNAVPTCSQAGVLGAIAGMLGTIQAAEVLKYLTGVGDLLTNRLLTFNAKTMEFRTVHTKHNDNCPVCGNHPTVTGLVDYEQAVCDIESHRKNK</sequence>
<evidence type="ECO:0000256" key="2">
    <source>
        <dbReference type="ARBA" id="ARBA00022679"/>
    </source>
</evidence>
<dbReference type="PANTHER" id="PTHR10953:SF102">
    <property type="entry name" value="ADENYLYLTRANSFERASE AND SULFURTRANSFERASE MOCS3"/>
    <property type="match status" value="1"/>
</dbReference>
<evidence type="ECO:0000256" key="12">
    <source>
        <dbReference type="ARBA" id="ARBA00078531"/>
    </source>
</evidence>
<dbReference type="GO" id="GO:0005524">
    <property type="term" value="F:ATP binding"/>
    <property type="evidence" value="ECO:0007669"/>
    <property type="project" value="UniProtKB-KW"/>
</dbReference>
<evidence type="ECO:0000256" key="8">
    <source>
        <dbReference type="ARBA" id="ARBA00066884"/>
    </source>
</evidence>
<comment type="catalytic activity">
    <reaction evidence="5">
        <text>[molybdopterin-synthase sulfur-carrier protein]-C-terminal Gly-Gly + ATP + H(+) = [molybdopterin-synthase sulfur-carrier protein]-C-terminal Gly-Gly-AMP + diphosphate</text>
        <dbReference type="Rhea" id="RHEA:43616"/>
        <dbReference type="Rhea" id="RHEA-COMP:12159"/>
        <dbReference type="Rhea" id="RHEA-COMP:12202"/>
        <dbReference type="ChEBI" id="CHEBI:15378"/>
        <dbReference type="ChEBI" id="CHEBI:30616"/>
        <dbReference type="ChEBI" id="CHEBI:33019"/>
        <dbReference type="ChEBI" id="CHEBI:90618"/>
        <dbReference type="ChEBI" id="CHEBI:90778"/>
        <dbReference type="EC" id="2.7.7.80"/>
    </reaction>
</comment>
<evidence type="ECO:0000256" key="1">
    <source>
        <dbReference type="ARBA" id="ARBA00009919"/>
    </source>
</evidence>
<dbReference type="CDD" id="cd00757">
    <property type="entry name" value="ThiF_MoeB_HesA_family"/>
    <property type="match status" value="1"/>
</dbReference>
<comment type="similarity">
    <text evidence="1">Belongs to the HesA/MoeB/ThiF family.</text>
</comment>
<gene>
    <name evidence="14" type="ordered locus">Palpr_1591</name>
</gene>
<dbReference type="STRING" id="694427.Palpr_1591"/>
<evidence type="ECO:0000256" key="9">
    <source>
        <dbReference type="ARBA" id="ARBA00073635"/>
    </source>
</evidence>
<feature type="domain" description="THIF-type NAD/FAD binding fold" evidence="13">
    <location>
        <begin position="11"/>
        <end position="245"/>
    </location>
</feature>
<dbReference type="EC" id="2.7.7.80" evidence="8"/>
<protein>
    <recommendedName>
        <fullName evidence="9">Molybdopterin-synthase adenylyltransferase</fullName>
        <ecNumber evidence="8">2.7.7.80</ecNumber>
    </recommendedName>
    <alternativeName>
        <fullName evidence="12">MoaD protein adenylase</fullName>
    </alternativeName>
    <alternativeName>
        <fullName evidence="10">Molybdopterin-converting factor subunit 1 adenylase</fullName>
    </alternativeName>
    <alternativeName>
        <fullName evidence="11">Sulfur carrier protein MoaD adenylyltransferase</fullName>
    </alternativeName>
</protein>
<keyword evidence="4" id="KW-0067">ATP-binding</keyword>
<evidence type="ECO:0000256" key="11">
    <source>
        <dbReference type="ARBA" id="ARBA00075328"/>
    </source>
</evidence>
<dbReference type="AlphaFoldDB" id="E4T4U0"/>
<dbReference type="GO" id="GO:0005829">
    <property type="term" value="C:cytosol"/>
    <property type="evidence" value="ECO:0007669"/>
    <property type="project" value="TreeGrafter"/>
</dbReference>
<evidence type="ECO:0000256" key="4">
    <source>
        <dbReference type="ARBA" id="ARBA00022840"/>
    </source>
</evidence>
<comment type="function">
    <text evidence="6">Catalyzes the adenylation by ATP of the carboxyl group of the C-terminal glycine of sulfur carrier protein MoaD.</text>
</comment>
<keyword evidence="3" id="KW-0547">Nucleotide-binding</keyword>
<dbReference type="GO" id="GO:0004792">
    <property type="term" value="F:thiosulfate-cyanide sulfurtransferase activity"/>
    <property type="evidence" value="ECO:0007669"/>
    <property type="project" value="TreeGrafter"/>
</dbReference>
<dbReference type="RefSeq" id="WP_013445103.1">
    <property type="nucleotide sequence ID" value="NC_014734.1"/>
</dbReference>
<dbReference type="InterPro" id="IPR000594">
    <property type="entry name" value="ThiF_NAD_FAD-bd"/>
</dbReference>
<dbReference type="Pfam" id="PF00899">
    <property type="entry name" value="ThiF"/>
    <property type="match status" value="1"/>
</dbReference>
<dbReference type="InterPro" id="IPR035985">
    <property type="entry name" value="Ubiquitin-activating_enz"/>
</dbReference>
<proteinExistence type="inferred from homology"/>
<dbReference type="HOGENOM" id="CLU_013325_10_3_10"/>
<dbReference type="FunFam" id="3.40.50.720:FF:000033">
    <property type="entry name" value="Adenylyltransferase and sulfurtransferase MOCS3"/>
    <property type="match status" value="1"/>
</dbReference>
<keyword evidence="2" id="KW-0808">Transferase</keyword>
<evidence type="ECO:0000256" key="6">
    <source>
        <dbReference type="ARBA" id="ARBA00055169"/>
    </source>
</evidence>
<dbReference type="KEGG" id="ppn:Palpr_1591"/>
<dbReference type="InterPro" id="IPR045886">
    <property type="entry name" value="ThiF/MoeB/HesA"/>
</dbReference>
<evidence type="ECO:0000256" key="5">
    <source>
        <dbReference type="ARBA" id="ARBA00052218"/>
    </source>
</evidence>
<comment type="subunit">
    <text evidence="7">Homodimer. Forms a stable heterotetrameric complex of 2 MoeB and 2 MoaD during adenylation of MoaD.</text>
</comment>
<dbReference type="GO" id="GO:0008146">
    <property type="term" value="F:sulfotransferase activity"/>
    <property type="evidence" value="ECO:0007669"/>
    <property type="project" value="TreeGrafter"/>
</dbReference>
<reference key="1">
    <citation type="submission" date="2010-11" db="EMBL/GenBank/DDBJ databases">
        <title>The complete genome of Paludibacter propionicigenes DSM 17365.</title>
        <authorList>
            <consortium name="US DOE Joint Genome Institute (JGI-PGF)"/>
            <person name="Lucas S."/>
            <person name="Copeland A."/>
            <person name="Lapidus A."/>
            <person name="Bruce D."/>
            <person name="Goodwin L."/>
            <person name="Pitluck S."/>
            <person name="Kyrpides N."/>
            <person name="Mavromatis K."/>
            <person name="Ivanova N."/>
            <person name="Munk A.C."/>
            <person name="Brettin T."/>
            <person name="Detter J.C."/>
            <person name="Han C."/>
            <person name="Tapia R."/>
            <person name="Land M."/>
            <person name="Hauser L."/>
            <person name="Markowitz V."/>
            <person name="Cheng J.-F."/>
            <person name="Hugenholtz P."/>
            <person name="Woyke T."/>
            <person name="Wu D."/>
            <person name="Gronow S."/>
            <person name="Wellnitz S."/>
            <person name="Brambilla E."/>
            <person name="Klenk H.-P."/>
            <person name="Eisen J.A."/>
        </authorList>
    </citation>
    <scope>NUCLEOTIDE SEQUENCE</scope>
    <source>
        <strain>WB4</strain>
    </source>
</reference>
<evidence type="ECO:0000256" key="10">
    <source>
        <dbReference type="ARBA" id="ARBA00075110"/>
    </source>
</evidence>
<dbReference type="GO" id="GO:0061605">
    <property type="term" value="F:molybdopterin-synthase adenylyltransferase activity"/>
    <property type="evidence" value="ECO:0007669"/>
    <property type="project" value="UniProtKB-EC"/>
</dbReference>
<organism evidence="14 15">
    <name type="scientific">Paludibacter propionicigenes (strain DSM 17365 / JCM 13257 / WB4)</name>
    <dbReference type="NCBI Taxonomy" id="694427"/>
    <lineage>
        <taxon>Bacteria</taxon>
        <taxon>Pseudomonadati</taxon>
        <taxon>Bacteroidota</taxon>
        <taxon>Bacteroidia</taxon>
        <taxon>Bacteroidales</taxon>
        <taxon>Paludibacteraceae</taxon>
        <taxon>Paludibacter</taxon>
    </lineage>
</organism>
<accession>E4T4U0</accession>
<dbReference type="Gene3D" id="3.40.50.720">
    <property type="entry name" value="NAD(P)-binding Rossmann-like Domain"/>
    <property type="match status" value="1"/>
</dbReference>
<dbReference type="OrthoDB" id="9804286at2"/>
<evidence type="ECO:0000313" key="15">
    <source>
        <dbReference type="Proteomes" id="UP000008718"/>
    </source>
</evidence>
<dbReference type="Proteomes" id="UP000008718">
    <property type="component" value="Chromosome"/>
</dbReference>
<dbReference type="EMBL" id="CP002345">
    <property type="protein sequence ID" value="ADQ79734.1"/>
    <property type="molecule type" value="Genomic_DNA"/>
</dbReference>
<evidence type="ECO:0000313" key="14">
    <source>
        <dbReference type="EMBL" id="ADQ79734.1"/>
    </source>
</evidence>
<name>E4T4U0_PALPW</name>